<protein>
    <submittedName>
        <fullName evidence="2">Uncharacterized protein</fullName>
    </submittedName>
</protein>
<sequence length="127" mass="14718">MPIQDTFLILEIFIPLITFGISIVCCIAFCKSLHRAREVHLDREERRDRPSIYVIPFPAVSYDNEDIHRPPRYSTSEFYSPPPAYNEVEMKPDFIHPELPPAYSELSNTPVFPMQSYSVPPEPHSQP</sequence>
<reference evidence="2" key="2">
    <citation type="submission" date="2014-03" db="EMBL/GenBank/DDBJ databases">
        <authorList>
            <person name="Genoscope - CEA"/>
        </authorList>
    </citation>
    <scope>NUCLEOTIDE SEQUENCE</scope>
</reference>
<keyword evidence="1" id="KW-1133">Transmembrane helix</keyword>
<organism evidence="2 3">
    <name type="scientific">Oncorhynchus mykiss</name>
    <name type="common">Rainbow trout</name>
    <name type="synonym">Salmo gairdneri</name>
    <dbReference type="NCBI Taxonomy" id="8022"/>
    <lineage>
        <taxon>Eukaryota</taxon>
        <taxon>Metazoa</taxon>
        <taxon>Chordata</taxon>
        <taxon>Craniata</taxon>
        <taxon>Vertebrata</taxon>
        <taxon>Euteleostomi</taxon>
        <taxon>Actinopterygii</taxon>
        <taxon>Neopterygii</taxon>
        <taxon>Teleostei</taxon>
        <taxon>Protacanthopterygii</taxon>
        <taxon>Salmoniformes</taxon>
        <taxon>Salmonidae</taxon>
        <taxon>Salmoninae</taxon>
        <taxon>Oncorhynchus</taxon>
    </lineage>
</organism>
<gene>
    <name evidence="2" type="ORF">GSONMT00023246001</name>
</gene>
<dbReference type="PaxDb" id="8022-A0A060X175"/>
<dbReference type="Proteomes" id="UP000193380">
    <property type="component" value="Unassembled WGS sequence"/>
</dbReference>
<reference evidence="2" key="1">
    <citation type="journal article" date="2014" name="Nat. Commun.">
        <title>The rainbow trout genome provides novel insights into evolution after whole-genome duplication in vertebrates.</title>
        <authorList>
            <person name="Berthelot C."/>
            <person name="Brunet F."/>
            <person name="Chalopin D."/>
            <person name="Juanchich A."/>
            <person name="Bernard M."/>
            <person name="Noel B."/>
            <person name="Bento P."/>
            <person name="Da Silva C."/>
            <person name="Labadie K."/>
            <person name="Alberti A."/>
            <person name="Aury J.M."/>
            <person name="Louis A."/>
            <person name="Dehais P."/>
            <person name="Bardou P."/>
            <person name="Montfort J."/>
            <person name="Klopp C."/>
            <person name="Cabau C."/>
            <person name="Gaspin C."/>
            <person name="Thorgaard G.H."/>
            <person name="Boussaha M."/>
            <person name="Quillet E."/>
            <person name="Guyomard R."/>
            <person name="Galiana D."/>
            <person name="Bobe J."/>
            <person name="Volff J.N."/>
            <person name="Genet C."/>
            <person name="Wincker P."/>
            <person name="Jaillon O."/>
            <person name="Roest Crollius H."/>
            <person name="Guiguen Y."/>
        </authorList>
    </citation>
    <scope>NUCLEOTIDE SEQUENCE [LARGE SCALE GENOMIC DNA]</scope>
</reference>
<proteinExistence type="predicted"/>
<evidence type="ECO:0000256" key="1">
    <source>
        <dbReference type="SAM" id="Phobius"/>
    </source>
</evidence>
<feature type="transmembrane region" description="Helical" evidence="1">
    <location>
        <begin position="6"/>
        <end position="30"/>
    </location>
</feature>
<accession>A0A060X175</accession>
<dbReference type="AlphaFoldDB" id="A0A060X175"/>
<dbReference type="EMBL" id="FR904749">
    <property type="protein sequence ID" value="CDQ71089.1"/>
    <property type="molecule type" value="Genomic_DNA"/>
</dbReference>
<name>A0A060X175_ONCMY</name>
<evidence type="ECO:0000313" key="2">
    <source>
        <dbReference type="EMBL" id="CDQ71089.1"/>
    </source>
</evidence>
<keyword evidence="1" id="KW-0812">Transmembrane</keyword>
<evidence type="ECO:0000313" key="3">
    <source>
        <dbReference type="Proteomes" id="UP000193380"/>
    </source>
</evidence>
<keyword evidence="1" id="KW-0472">Membrane</keyword>